<accession>A0ABQ9HKF4</accession>
<evidence type="ECO:0000313" key="2">
    <source>
        <dbReference type="EMBL" id="KAJ8884423.1"/>
    </source>
</evidence>
<proteinExistence type="predicted"/>
<name>A0ABQ9HKF4_9NEOP</name>
<feature type="region of interest" description="Disordered" evidence="1">
    <location>
        <begin position="146"/>
        <end position="178"/>
    </location>
</feature>
<evidence type="ECO:0000313" key="3">
    <source>
        <dbReference type="Proteomes" id="UP001159363"/>
    </source>
</evidence>
<feature type="compositionally biased region" description="Basic and acidic residues" evidence="1">
    <location>
        <begin position="146"/>
        <end position="158"/>
    </location>
</feature>
<dbReference type="Proteomes" id="UP001159363">
    <property type="component" value="Chromosome 4"/>
</dbReference>
<organism evidence="2 3">
    <name type="scientific">Dryococelus australis</name>
    <dbReference type="NCBI Taxonomy" id="614101"/>
    <lineage>
        <taxon>Eukaryota</taxon>
        <taxon>Metazoa</taxon>
        <taxon>Ecdysozoa</taxon>
        <taxon>Arthropoda</taxon>
        <taxon>Hexapoda</taxon>
        <taxon>Insecta</taxon>
        <taxon>Pterygota</taxon>
        <taxon>Neoptera</taxon>
        <taxon>Polyneoptera</taxon>
        <taxon>Phasmatodea</taxon>
        <taxon>Verophasmatodea</taxon>
        <taxon>Anareolatae</taxon>
        <taxon>Phasmatidae</taxon>
        <taxon>Eurycanthinae</taxon>
        <taxon>Dryococelus</taxon>
    </lineage>
</organism>
<comment type="caution">
    <text evidence="2">The sequence shown here is derived from an EMBL/GenBank/DDBJ whole genome shotgun (WGS) entry which is preliminary data.</text>
</comment>
<sequence length="635" mass="71670">MRRAPAYIIDGEMGMPQGTSYTGQHRREICRTGSRPNLIKHSLESSMSGSRCLVARHGSSQLDKGGPQLDAAVDVSSFQSRQTNSDRNTKALPVRQYRLSFRFKWMAQVPVLSSTSPLTQHTHITYINFSDGLDITLYSNQGLESQNERAMETGDPRENQPTSGIVRHDSHSENSGVAQPLTRLLSTDESSKHVSYSCGILDIQWNPAIVSIIYLALIRPISEIIFTGGLIWLHFWSVGTHSMENEPTKMTGAQRSVNKHPSVQYFCRRIPWPTDFLEHLFHCQLLVLQVEDSVISVAASQRVRGHFVAKGHRRRTTEVRTQLLCAPICGSKAFSRNSIIKGGDTLYGRYVGGDWEADCLTRRVKFPHFADTQRCEFTSSRLPGTPSTLILLNKKMSPAYLQHDKTYPTHQERHRRSYAHVSALNLRAVFSSFCAYLSDYVISFNFISGKTIVRCCACPIEYFRMDILRKAVAEATDTSCSPEYDIGVYVGKSNQLDDFTKSHLLQHPWSPSADSVNLPRYVHSKGDREIKRYVKCHHLAELHWLVLSQTKSWEDFITQVGNEDPFGLVYKMTAGKTKMATPTPHIRVNGELVEVLLHTLLLDDSQDGEGEEHAEKRQLTVPDNTNSPEFGLEEP</sequence>
<keyword evidence="3" id="KW-1185">Reference proteome</keyword>
<protein>
    <submittedName>
        <fullName evidence="2">Uncharacterized protein</fullName>
    </submittedName>
</protein>
<dbReference type="EMBL" id="JARBHB010000005">
    <property type="protein sequence ID" value="KAJ8884423.1"/>
    <property type="molecule type" value="Genomic_DNA"/>
</dbReference>
<reference evidence="2 3" key="1">
    <citation type="submission" date="2023-02" db="EMBL/GenBank/DDBJ databases">
        <title>LHISI_Scaffold_Assembly.</title>
        <authorList>
            <person name="Stuart O.P."/>
            <person name="Cleave R."/>
            <person name="Magrath M.J.L."/>
            <person name="Mikheyev A.S."/>
        </authorList>
    </citation>
    <scope>NUCLEOTIDE SEQUENCE [LARGE SCALE GENOMIC DNA]</scope>
    <source>
        <strain evidence="2">Daus_M_001</strain>
        <tissue evidence="2">Leg muscle</tissue>
    </source>
</reference>
<feature type="region of interest" description="Disordered" evidence="1">
    <location>
        <begin position="606"/>
        <end position="635"/>
    </location>
</feature>
<gene>
    <name evidence="2" type="ORF">PR048_016280</name>
</gene>
<evidence type="ECO:0000256" key="1">
    <source>
        <dbReference type="SAM" id="MobiDB-lite"/>
    </source>
</evidence>